<dbReference type="InterPro" id="IPR043128">
    <property type="entry name" value="Rev_trsase/Diguanyl_cyclase"/>
</dbReference>
<dbReference type="InterPro" id="IPR029787">
    <property type="entry name" value="Nucleotide_cyclase"/>
</dbReference>
<keyword evidence="7" id="KW-1185">Reference proteome</keyword>
<name>A0ABT1FEL6_9GAMM</name>
<accession>A0ABT1FEL6</accession>
<proteinExistence type="predicted"/>
<sequence>MKTPIPRSRSISLRLALATLLVSVLVSIVAAGVQLDLLYRQQIDSANQTMDEIGRTFVPSLAAGLWAVDQARVDLLMDGLARMPGVAYARLDSEGQRVERGRPVPRPALARSFPLVYDRGGHFPLGALQVAVDREYLTTRLFRASLRIALTTLAGLTSASLMLLLLFRYWITRHLERMADYARNAGIAQLSTPLALDRPGRRRPDEIDQVVFAFNELRERMVEEMAKRDRQEHELQAYRDHLESLVRLRTVTLQEQAVQLESQKLELQRLAHTDSLTGLSNRRDFLEHLENAIRRSCEEDTPLCVLMLDIDHFKAINDDHGHAVGDRALVALADTCRQQLRDGDLIGRLGGEEFGIVLPRTRSESAEPMSDRLRDALSGVRVPDATGDILGFTVSIGLAQHSGPWESASELLLRADRALYQAKREGRNRVIVDPLARPHD</sequence>
<dbReference type="NCBIfam" id="TIGR00254">
    <property type="entry name" value="GGDEF"/>
    <property type="match status" value="1"/>
</dbReference>
<keyword evidence="3" id="KW-0812">Transmembrane</keyword>
<dbReference type="Pfam" id="PF00990">
    <property type="entry name" value="GGDEF"/>
    <property type="match status" value="1"/>
</dbReference>
<comment type="caution">
    <text evidence="6">The sequence shown here is derived from an EMBL/GenBank/DDBJ whole genome shotgun (WGS) entry which is preliminary data.</text>
</comment>
<evidence type="ECO:0000313" key="6">
    <source>
        <dbReference type="EMBL" id="MCP1375826.1"/>
    </source>
</evidence>
<keyword evidence="3" id="KW-1133">Transmembrane helix</keyword>
<dbReference type="SUPFAM" id="SSF55073">
    <property type="entry name" value="Nucleotide cyclase"/>
    <property type="match status" value="1"/>
</dbReference>
<evidence type="ECO:0000259" key="4">
    <source>
        <dbReference type="PROSITE" id="PS50885"/>
    </source>
</evidence>
<evidence type="ECO:0000256" key="3">
    <source>
        <dbReference type="SAM" id="Phobius"/>
    </source>
</evidence>
<dbReference type="PANTHER" id="PTHR45138:SF24">
    <property type="entry name" value="DIGUANYLATE CYCLASE DGCC-RELATED"/>
    <property type="match status" value="1"/>
</dbReference>
<dbReference type="CDD" id="cd01949">
    <property type="entry name" value="GGDEF"/>
    <property type="match status" value="1"/>
</dbReference>
<dbReference type="PROSITE" id="PS50887">
    <property type="entry name" value="GGDEF"/>
    <property type="match status" value="1"/>
</dbReference>
<dbReference type="InterPro" id="IPR033414">
    <property type="entry name" value="Sensor_dom"/>
</dbReference>
<keyword evidence="6" id="KW-0548">Nucleotidyltransferase</keyword>
<protein>
    <recommendedName>
        <fullName evidence="1">diguanylate cyclase</fullName>
        <ecNumber evidence="1">2.7.7.65</ecNumber>
    </recommendedName>
</protein>
<feature type="coiled-coil region" evidence="2">
    <location>
        <begin position="214"/>
        <end position="248"/>
    </location>
</feature>
<evidence type="ECO:0000313" key="7">
    <source>
        <dbReference type="Proteomes" id="UP001204615"/>
    </source>
</evidence>
<dbReference type="Gene3D" id="3.30.70.270">
    <property type="match status" value="1"/>
</dbReference>
<dbReference type="InterPro" id="IPR000160">
    <property type="entry name" value="GGDEF_dom"/>
</dbReference>
<gene>
    <name evidence="6" type="ORF">NC595_17390</name>
</gene>
<keyword evidence="3" id="KW-0472">Membrane</keyword>
<dbReference type="EMBL" id="JAMZEK010000004">
    <property type="protein sequence ID" value="MCP1375826.1"/>
    <property type="molecule type" value="Genomic_DNA"/>
</dbReference>
<dbReference type="Pfam" id="PF17149">
    <property type="entry name" value="CHASE5"/>
    <property type="match status" value="1"/>
</dbReference>
<dbReference type="Proteomes" id="UP001204615">
    <property type="component" value="Unassembled WGS sequence"/>
</dbReference>
<dbReference type="SMART" id="SM00304">
    <property type="entry name" value="HAMP"/>
    <property type="match status" value="1"/>
</dbReference>
<evidence type="ECO:0000259" key="5">
    <source>
        <dbReference type="PROSITE" id="PS50887"/>
    </source>
</evidence>
<dbReference type="Gene3D" id="6.10.340.10">
    <property type="match status" value="1"/>
</dbReference>
<feature type="domain" description="HAMP" evidence="4">
    <location>
        <begin position="169"/>
        <end position="226"/>
    </location>
</feature>
<dbReference type="EC" id="2.7.7.65" evidence="1"/>
<keyword evidence="2" id="KW-0175">Coiled coil</keyword>
<dbReference type="PANTHER" id="PTHR45138">
    <property type="entry name" value="REGULATORY COMPONENTS OF SENSORY TRANSDUCTION SYSTEM"/>
    <property type="match status" value="1"/>
</dbReference>
<dbReference type="InterPro" id="IPR003660">
    <property type="entry name" value="HAMP_dom"/>
</dbReference>
<feature type="domain" description="GGDEF" evidence="5">
    <location>
        <begin position="301"/>
        <end position="435"/>
    </location>
</feature>
<evidence type="ECO:0000256" key="2">
    <source>
        <dbReference type="SAM" id="Coils"/>
    </source>
</evidence>
<dbReference type="RefSeq" id="WP_253568586.1">
    <property type="nucleotide sequence ID" value="NZ_JAMZEK010000004.1"/>
</dbReference>
<dbReference type="InterPro" id="IPR050469">
    <property type="entry name" value="Diguanylate_Cyclase"/>
</dbReference>
<keyword evidence="6" id="KW-0808">Transferase</keyword>
<dbReference type="GO" id="GO:0052621">
    <property type="term" value="F:diguanylate cyclase activity"/>
    <property type="evidence" value="ECO:0007669"/>
    <property type="project" value="UniProtKB-EC"/>
</dbReference>
<evidence type="ECO:0000256" key="1">
    <source>
        <dbReference type="ARBA" id="ARBA00012528"/>
    </source>
</evidence>
<reference evidence="6 7" key="1">
    <citation type="submission" date="2022-06" db="EMBL/GenBank/DDBJ databases">
        <title>Dyella sp. Sa strain:Sa Genome sequencing.</title>
        <authorList>
            <person name="Park S."/>
        </authorList>
    </citation>
    <scope>NUCLEOTIDE SEQUENCE [LARGE SCALE GENOMIC DNA]</scope>
    <source>
        <strain evidence="6 7">Sa</strain>
    </source>
</reference>
<dbReference type="PROSITE" id="PS50885">
    <property type="entry name" value="HAMP"/>
    <property type="match status" value="1"/>
</dbReference>
<feature type="transmembrane region" description="Helical" evidence="3">
    <location>
        <begin position="148"/>
        <end position="171"/>
    </location>
</feature>
<dbReference type="SMART" id="SM00267">
    <property type="entry name" value="GGDEF"/>
    <property type="match status" value="1"/>
</dbReference>
<organism evidence="6 7">
    <name type="scientific">Dyella lutea</name>
    <dbReference type="NCBI Taxonomy" id="2950441"/>
    <lineage>
        <taxon>Bacteria</taxon>
        <taxon>Pseudomonadati</taxon>
        <taxon>Pseudomonadota</taxon>
        <taxon>Gammaproteobacteria</taxon>
        <taxon>Lysobacterales</taxon>
        <taxon>Rhodanobacteraceae</taxon>
        <taxon>Dyella</taxon>
    </lineage>
</organism>